<dbReference type="VEuPathDB" id="FungiDB:PSHT_10320"/>
<evidence type="ECO:0000313" key="3">
    <source>
        <dbReference type="Proteomes" id="UP000239156"/>
    </source>
</evidence>
<comment type="caution">
    <text evidence="2">The sequence shown here is derived from an EMBL/GenBank/DDBJ whole genome shotgun (WGS) entry which is preliminary data.</text>
</comment>
<keyword evidence="3" id="KW-1185">Reference proteome</keyword>
<gene>
    <name evidence="2" type="ORF">PSTT_02809</name>
</gene>
<feature type="region of interest" description="Disordered" evidence="1">
    <location>
        <begin position="602"/>
        <end position="657"/>
    </location>
</feature>
<accession>A0A2S4VYR7</accession>
<feature type="compositionally biased region" description="Polar residues" evidence="1">
    <location>
        <begin position="441"/>
        <end position="457"/>
    </location>
</feature>
<evidence type="ECO:0000313" key="2">
    <source>
        <dbReference type="EMBL" id="POW14629.1"/>
    </source>
</evidence>
<dbReference type="VEuPathDB" id="FungiDB:PSTT_02809"/>
<feature type="compositionally biased region" description="Low complexity" evidence="1">
    <location>
        <begin position="634"/>
        <end position="645"/>
    </location>
</feature>
<protein>
    <submittedName>
        <fullName evidence="2">Uncharacterized protein</fullName>
    </submittedName>
</protein>
<proteinExistence type="predicted"/>
<feature type="region of interest" description="Disordered" evidence="1">
    <location>
        <begin position="409"/>
        <end position="564"/>
    </location>
</feature>
<dbReference type="Proteomes" id="UP000239156">
    <property type="component" value="Unassembled WGS sequence"/>
</dbReference>
<dbReference type="AlphaFoldDB" id="A0A2S4VYR7"/>
<reference evidence="2" key="1">
    <citation type="submission" date="2017-12" db="EMBL/GenBank/DDBJ databases">
        <title>Gene loss provides genomic basis for host adaptation in cereal stripe rust fungi.</title>
        <authorList>
            <person name="Xia C."/>
        </authorList>
    </citation>
    <scope>NUCLEOTIDE SEQUENCE [LARGE SCALE GENOMIC DNA]</scope>
    <source>
        <strain evidence="2">93-210</strain>
    </source>
</reference>
<sequence>MNPNEIDQFLRLNGGENEFQEPFLGPSKGTRVDYSSNPPAHAATPAPQYSNAVPGVPHYANAVPGAHPTTTVTMTAHPQPNLRIQPQVVSLIGNAHGGQMLPGFGNQYAGESVRFLPPGSAVRMVANPGGAFAALQPAPQNATNGSTYSVFVHSTTHEIEKFNSAKAPANDLNKSTLRIFSTDDIGWPASLDHYTWDSFVPAAFDMLGKTRQYLGEHLHHLFGEGELAFQFSLFRHSTYGGMSNFFIKSDDRFQEFAATARADPSSRLTIAITMKDPRKIIKQNDVLESGNLELELMYAPEKQKVIKAKRQARLAVNPKADLDAVHENSRVEELASNILAKYGCNAETMRIKDPLDPKKSIAIHSQALRAWSRVWVAGVPGVDINTPPRTRQFEPEDIRVYTLAEEAVRRGGRRVPKSPDPFDLSVNKTPAAQGPKFGPVRTSSGGRVMPNKSQGPQSAPAKTVARADTTPPNNGANRHSRTASPPVDFLFSDDLPETRPSSPEEERSEAVDELSTTAAGDSDIDDEDGQSAGDRRSGPDGRTTSLGDTSVSSTVERTARRESSEIEVWAARMNDKGVHCSPARKLMRSPLDSSITHSVARLTFGGSRPASRLPSISPTRKRPGSDRSSNQLVGGTSSKSTRGTGHQPPIMAPPVLDKPPLNDLGLAMTLDEFIEHCNLGDLASVAHGLIKLNHISHWDFFYRNVTAEQLQLLSFPYALARELLKGAEQLEVTHVKSLGDK</sequence>
<evidence type="ECO:0000256" key="1">
    <source>
        <dbReference type="SAM" id="MobiDB-lite"/>
    </source>
</evidence>
<feature type="compositionally biased region" description="Polar residues" evidence="1">
    <location>
        <begin position="542"/>
        <end position="556"/>
    </location>
</feature>
<organism evidence="2 3">
    <name type="scientific">Puccinia striiformis</name>
    <dbReference type="NCBI Taxonomy" id="27350"/>
    <lineage>
        <taxon>Eukaryota</taxon>
        <taxon>Fungi</taxon>
        <taxon>Dikarya</taxon>
        <taxon>Basidiomycota</taxon>
        <taxon>Pucciniomycotina</taxon>
        <taxon>Pucciniomycetes</taxon>
        <taxon>Pucciniales</taxon>
        <taxon>Pucciniaceae</taxon>
        <taxon>Puccinia</taxon>
    </lineage>
</organism>
<dbReference type="EMBL" id="PKSL01000017">
    <property type="protein sequence ID" value="POW14629.1"/>
    <property type="molecule type" value="Genomic_DNA"/>
</dbReference>
<name>A0A2S4VYR7_9BASI</name>